<dbReference type="Proteomes" id="UP000295781">
    <property type="component" value="Chromosome"/>
</dbReference>
<dbReference type="Gene3D" id="3.40.630.30">
    <property type="match status" value="1"/>
</dbReference>
<protein>
    <submittedName>
        <fullName evidence="4">Amino-acid acetyltransferase</fullName>
    </submittedName>
</protein>
<organism evidence="4 5">
    <name type="scientific">Sorangium cellulosum</name>
    <name type="common">Polyangium cellulosum</name>
    <dbReference type="NCBI Taxonomy" id="56"/>
    <lineage>
        <taxon>Bacteria</taxon>
        <taxon>Pseudomonadati</taxon>
        <taxon>Myxococcota</taxon>
        <taxon>Polyangia</taxon>
        <taxon>Polyangiales</taxon>
        <taxon>Polyangiaceae</taxon>
        <taxon>Sorangium</taxon>
    </lineage>
</organism>
<accession>A0A4P2Q1H1</accession>
<proteinExistence type="predicted"/>
<keyword evidence="2" id="KW-0012">Acyltransferase</keyword>
<dbReference type="RefSeq" id="WP_242516256.1">
    <property type="nucleotide sequence ID" value="NZ_CP012670.1"/>
</dbReference>
<dbReference type="InterPro" id="IPR000182">
    <property type="entry name" value="GNAT_dom"/>
</dbReference>
<dbReference type="SUPFAM" id="SSF55729">
    <property type="entry name" value="Acyl-CoA N-acyltransferases (Nat)"/>
    <property type="match status" value="1"/>
</dbReference>
<dbReference type="GO" id="GO:0016747">
    <property type="term" value="F:acyltransferase activity, transferring groups other than amino-acyl groups"/>
    <property type="evidence" value="ECO:0007669"/>
    <property type="project" value="InterPro"/>
</dbReference>
<evidence type="ECO:0000256" key="2">
    <source>
        <dbReference type="ARBA" id="ARBA00023315"/>
    </source>
</evidence>
<reference evidence="4 5" key="1">
    <citation type="submission" date="2015-09" db="EMBL/GenBank/DDBJ databases">
        <title>Sorangium comparison.</title>
        <authorList>
            <person name="Zaburannyi N."/>
            <person name="Bunk B."/>
            <person name="Overmann J."/>
            <person name="Mueller R."/>
        </authorList>
    </citation>
    <scope>NUCLEOTIDE SEQUENCE [LARGE SCALE GENOMIC DNA]</scope>
    <source>
        <strain evidence="4 5">So ceGT47</strain>
    </source>
</reference>
<feature type="domain" description="N-acetyltransferase" evidence="3">
    <location>
        <begin position="11"/>
        <end position="162"/>
    </location>
</feature>
<sequence>MHDERTAPQRIRMTGLQEAQLPALVALEQACTAMYHDIGFDAAEVPARTLSDLVALTRQHDVRVAEVDHEVVGYLAWRDEAPGVAYLEELSVHPDHQRRGIATRLIEELRERARELGMQQIVLRSWERASWAQAFYRKAGFARLGDDAPAEVRAWRSERDASGRPLTRPGEVILWATIAPKPSEEPGDGDFGAS</sequence>
<evidence type="ECO:0000313" key="5">
    <source>
        <dbReference type="Proteomes" id="UP000295781"/>
    </source>
</evidence>
<dbReference type="AlphaFoldDB" id="A0A4P2Q1H1"/>
<keyword evidence="1 4" id="KW-0808">Transferase</keyword>
<dbReference type="CDD" id="cd04301">
    <property type="entry name" value="NAT_SF"/>
    <property type="match status" value="1"/>
</dbReference>
<evidence type="ECO:0000256" key="1">
    <source>
        <dbReference type="ARBA" id="ARBA00022679"/>
    </source>
</evidence>
<name>A0A4P2Q1H1_SORCE</name>
<dbReference type="Pfam" id="PF13508">
    <property type="entry name" value="Acetyltransf_7"/>
    <property type="match status" value="1"/>
</dbReference>
<dbReference type="PROSITE" id="PS51186">
    <property type="entry name" value="GNAT"/>
    <property type="match status" value="1"/>
</dbReference>
<dbReference type="EMBL" id="CP012670">
    <property type="protein sequence ID" value="AUX22756.1"/>
    <property type="molecule type" value="Genomic_DNA"/>
</dbReference>
<dbReference type="InterPro" id="IPR050832">
    <property type="entry name" value="Bact_Acetyltransf"/>
</dbReference>
<dbReference type="InterPro" id="IPR016181">
    <property type="entry name" value="Acyl_CoA_acyltransferase"/>
</dbReference>
<gene>
    <name evidence="4" type="ORF">SOCEGT47_032660</name>
</gene>
<dbReference type="PANTHER" id="PTHR43877">
    <property type="entry name" value="AMINOALKYLPHOSPHONATE N-ACETYLTRANSFERASE-RELATED-RELATED"/>
    <property type="match status" value="1"/>
</dbReference>
<evidence type="ECO:0000259" key="3">
    <source>
        <dbReference type="PROSITE" id="PS51186"/>
    </source>
</evidence>
<evidence type="ECO:0000313" key="4">
    <source>
        <dbReference type="EMBL" id="AUX22756.1"/>
    </source>
</evidence>